<organism evidence="1 2">
    <name type="scientific">Halosolutus amylolyticus</name>
    <dbReference type="NCBI Taxonomy" id="2932267"/>
    <lineage>
        <taxon>Archaea</taxon>
        <taxon>Methanobacteriati</taxon>
        <taxon>Methanobacteriota</taxon>
        <taxon>Stenosarchaea group</taxon>
        <taxon>Halobacteria</taxon>
        <taxon>Halobacteriales</taxon>
        <taxon>Natrialbaceae</taxon>
        <taxon>Halosolutus</taxon>
    </lineage>
</organism>
<sequence>MTLDPGRLELRLRDEFGGTMGQSRVVVRQAVDLADSGQYREDVGVALTNDVVVDELADAPDGGPPERWNWWIGSLELAYGGYGRFGIRRYRP</sequence>
<evidence type="ECO:0000313" key="1">
    <source>
        <dbReference type="EMBL" id="MFC4542671.1"/>
    </source>
</evidence>
<dbReference type="Pfam" id="PF26484">
    <property type="entry name" value="WNWW"/>
    <property type="match status" value="1"/>
</dbReference>
<dbReference type="Proteomes" id="UP001595898">
    <property type="component" value="Unassembled WGS sequence"/>
</dbReference>
<keyword evidence="2" id="KW-1185">Reference proteome</keyword>
<name>A0ABD5PRV7_9EURY</name>
<dbReference type="EMBL" id="JBHSFA010000007">
    <property type="protein sequence ID" value="MFC4542671.1"/>
    <property type="molecule type" value="Genomic_DNA"/>
</dbReference>
<reference evidence="1 2" key="1">
    <citation type="journal article" date="2019" name="Int. J. Syst. Evol. Microbiol.">
        <title>The Global Catalogue of Microorganisms (GCM) 10K type strain sequencing project: providing services to taxonomists for standard genome sequencing and annotation.</title>
        <authorList>
            <consortium name="The Broad Institute Genomics Platform"/>
            <consortium name="The Broad Institute Genome Sequencing Center for Infectious Disease"/>
            <person name="Wu L."/>
            <person name="Ma J."/>
        </authorList>
    </citation>
    <scope>NUCLEOTIDE SEQUENCE [LARGE SCALE GENOMIC DNA]</scope>
    <source>
        <strain evidence="1 2">WLHS5</strain>
    </source>
</reference>
<dbReference type="InterPro" id="IPR058716">
    <property type="entry name" value="WNWW_dom-containing"/>
</dbReference>
<gene>
    <name evidence="1" type="ORF">ACFO5R_12140</name>
</gene>
<dbReference type="RefSeq" id="WP_250140636.1">
    <property type="nucleotide sequence ID" value="NZ_JALIQP010000002.1"/>
</dbReference>
<evidence type="ECO:0000313" key="2">
    <source>
        <dbReference type="Proteomes" id="UP001595898"/>
    </source>
</evidence>
<protein>
    <submittedName>
        <fullName evidence="1">Uncharacterized protein</fullName>
    </submittedName>
</protein>
<proteinExistence type="predicted"/>
<accession>A0ABD5PRV7</accession>
<dbReference type="AlphaFoldDB" id="A0ABD5PRV7"/>
<comment type="caution">
    <text evidence="1">The sequence shown here is derived from an EMBL/GenBank/DDBJ whole genome shotgun (WGS) entry which is preliminary data.</text>
</comment>